<organism evidence="4 5">
    <name type="scientific">Carnobacterium maltaromaticum</name>
    <name type="common">Carnobacterium piscicola</name>
    <dbReference type="NCBI Taxonomy" id="2751"/>
    <lineage>
        <taxon>Bacteria</taxon>
        <taxon>Bacillati</taxon>
        <taxon>Bacillota</taxon>
        <taxon>Bacilli</taxon>
        <taxon>Lactobacillales</taxon>
        <taxon>Carnobacteriaceae</taxon>
        <taxon>Carnobacterium</taxon>
    </lineage>
</organism>
<dbReference type="RefSeq" id="WP_322809355.1">
    <property type="nucleotide sequence ID" value="NZ_JAVBVO010000003.1"/>
</dbReference>
<reference evidence="4" key="1">
    <citation type="submission" date="2023-08" db="EMBL/GenBank/DDBJ databases">
        <title>Genomic characterization of piscicolin 126 produced by Carnobacterium maltaromaticum CM22 strain isolated from salmon (Salmo salar).</title>
        <authorList>
            <person name="Gonzalez-Gragera E."/>
            <person name="Garcia-Lopez J.D."/>
            <person name="Teso-Perez C."/>
            <person name="Gimenez-Hernandez I."/>
            <person name="Peralta-Sanchez J.M."/>
            <person name="Valdivia E."/>
            <person name="Montalban-Lopez M."/>
            <person name="Martin-Platero A.M."/>
            <person name="Banos A."/>
            <person name="Martinez-Bueno M."/>
        </authorList>
    </citation>
    <scope>NUCLEOTIDE SEQUENCE</scope>
    <source>
        <strain evidence="4">CM22</strain>
    </source>
</reference>
<keyword evidence="2" id="KW-0804">Transcription</keyword>
<feature type="domain" description="Mga helix-turn-helix" evidence="3">
    <location>
        <begin position="80"/>
        <end position="163"/>
    </location>
</feature>
<evidence type="ECO:0000256" key="1">
    <source>
        <dbReference type="ARBA" id="ARBA00023015"/>
    </source>
</evidence>
<evidence type="ECO:0000259" key="3">
    <source>
        <dbReference type="Pfam" id="PF05043"/>
    </source>
</evidence>
<name>A0AAW9K7E8_CARML</name>
<dbReference type="PANTHER" id="PTHR30185:SF18">
    <property type="entry name" value="TRANSCRIPTIONAL REGULATOR MTLR"/>
    <property type="match status" value="1"/>
</dbReference>
<dbReference type="Proteomes" id="UP001290462">
    <property type="component" value="Unassembled WGS sequence"/>
</dbReference>
<dbReference type="PANTHER" id="PTHR30185">
    <property type="entry name" value="CRYPTIC BETA-GLUCOSIDE BGL OPERON ANTITERMINATOR"/>
    <property type="match status" value="1"/>
</dbReference>
<gene>
    <name evidence="4" type="ORF">RAK27_13575</name>
</gene>
<dbReference type="AlphaFoldDB" id="A0AAW9K7E8"/>
<evidence type="ECO:0000256" key="2">
    <source>
        <dbReference type="ARBA" id="ARBA00023163"/>
    </source>
</evidence>
<protein>
    <submittedName>
        <fullName evidence="4">Helix-turn-helix domain-containing protein</fullName>
    </submittedName>
</protein>
<proteinExistence type="predicted"/>
<evidence type="ECO:0000313" key="5">
    <source>
        <dbReference type="Proteomes" id="UP001290462"/>
    </source>
</evidence>
<dbReference type="InterPro" id="IPR007737">
    <property type="entry name" value="Mga_HTH"/>
</dbReference>
<keyword evidence="1" id="KW-0805">Transcription regulation</keyword>
<evidence type="ECO:0000313" key="4">
    <source>
        <dbReference type="EMBL" id="MDZ5759687.1"/>
    </source>
</evidence>
<sequence length="477" mass="56532">MNSFLSKTDIRKLLLVHTIEESFQQKISISDLIERMNISEFILFSTYEELKQDIERYQLDDEIYIQKLNQNIILKKNISFSTKDLKKIYVKNSLGFQIIQDVFDEVYTNTNEYALLFFTSRTKVYNKVNELRDKLAENAIKLSSRFELIGSEKAIRIYMNNLYTYAYGNDDYPFSTILKKQVQLFITNLEKKTGRKLTQTSKIKLLYFVSICQIRIGNKKHIKLSSNTYSSNYSLNKVIKAVYQISFGKKVTENELDLLLQFIGSLDEFMHDFEMEKPDELTNFFLLKFQSYFGEIKDEQLKIRLANDLMKIHYPILMFKCLQTEMDERVKSRFIEENYPELMDFCLYIIEKAFKYKKLYLIKQNEIYLINRYIFLLINVLPINFFSLPIKICIDFTLGGNYNQFIYRNIKTFDFINIEISNQLTDDIDILLCDYTVKDLNEELKVVVWSAPPTAGDWANLGKYIINARKKTIGEEE</sequence>
<accession>A0AAW9K7E8</accession>
<comment type="caution">
    <text evidence="4">The sequence shown here is derived from an EMBL/GenBank/DDBJ whole genome shotgun (WGS) entry which is preliminary data.</text>
</comment>
<dbReference type="InterPro" id="IPR050661">
    <property type="entry name" value="BglG_antiterminators"/>
</dbReference>
<dbReference type="Pfam" id="PF05043">
    <property type="entry name" value="Mga"/>
    <property type="match status" value="1"/>
</dbReference>
<dbReference type="EMBL" id="JAVBVO010000003">
    <property type="protein sequence ID" value="MDZ5759687.1"/>
    <property type="molecule type" value="Genomic_DNA"/>
</dbReference>